<evidence type="ECO:0000313" key="2">
    <source>
        <dbReference type="EMBL" id="SSW99103.1"/>
    </source>
</evidence>
<feature type="domain" description="DUF753" evidence="1">
    <location>
        <begin position="605"/>
        <end position="682"/>
    </location>
</feature>
<dbReference type="EMBL" id="UFQS01000086">
    <property type="protein sequence ID" value="SSW99103.1"/>
    <property type="molecule type" value="Genomic_DNA"/>
</dbReference>
<gene>
    <name evidence="3" type="primary">CSON014778</name>
</gene>
<feature type="domain" description="DUF753" evidence="1">
    <location>
        <begin position="777"/>
        <end position="857"/>
    </location>
</feature>
<accession>A0A336LNX4</accession>
<evidence type="ECO:0000313" key="3">
    <source>
        <dbReference type="EMBL" id="SSX19485.1"/>
    </source>
</evidence>
<dbReference type="PANTHER" id="PTHR21721:SF27">
    <property type="entry name" value="GH09876P"/>
    <property type="match status" value="1"/>
</dbReference>
<feature type="domain" description="DUF753" evidence="1">
    <location>
        <begin position="44"/>
        <end position="101"/>
    </location>
</feature>
<dbReference type="PANTHER" id="PTHR21721">
    <property type="entry name" value="GH09876P-RELATED"/>
    <property type="match status" value="1"/>
</dbReference>
<reference evidence="2" key="1">
    <citation type="submission" date="2018-04" db="EMBL/GenBank/DDBJ databases">
        <authorList>
            <person name="Go L.Y."/>
            <person name="Mitchell J.A."/>
        </authorList>
    </citation>
    <scope>NUCLEOTIDE SEQUENCE</scope>
    <source>
        <tissue evidence="2">Whole organism</tissue>
    </source>
</reference>
<organism evidence="3">
    <name type="scientific">Culicoides sonorensis</name>
    <name type="common">Biting midge</name>
    <dbReference type="NCBI Taxonomy" id="179676"/>
    <lineage>
        <taxon>Eukaryota</taxon>
        <taxon>Metazoa</taxon>
        <taxon>Ecdysozoa</taxon>
        <taxon>Arthropoda</taxon>
        <taxon>Hexapoda</taxon>
        <taxon>Insecta</taxon>
        <taxon>Pterygota</taxon>
        <taxon>Neoptera</taxon>
        <taxon>Endopterygota</taxon>
        <taxon>Diptera</taxon>
        <taxon>Nematocera</taxon>
        <taxon>Chironomoidea</taxon>
        <taxon>Ceratopogonidae</taxon>
        <taxon>Ceratopogoninae</taxon>
        <taxon>Culicoides</taxon>
        <taxon>Monoculicoides</taxon>
    </lineage>
</organism>
<dbReference type="InterPro" id="IPR008472">
    <property type="entry name" value="DUF753"/>
</dbReference>
<sequence>MLSDQCITFRGCLNTDTISPTVTEICICNGDNCNKDICPKQRLKCFQCQGTSNCVKMQNLEPKVCSKYIEGDQCYVYVEDDGKTHRGCVSDEGNGPQRCNALKDLCIKSQFNNQPGVTSDFSCVRCESSATDDSCASKTDRDTCPDVYLGRSPECFTINDGEKITRDCYQGTNIQKCVNAGTQCKRCDFDGCNNEVFKSIKCKKCENCQSNVASGYCFVEKDNDNDLACYHKEEANTVTYRDCTINSPNVTACVCRDNLCNDFDCPENRLKCHQCEGCLTIQPSDVKFNCPNYDPNDQCYTLLDDSESPEKIYRGCLSDKDTLGVEKCKNDPKHCITSTEENNQPGFSDSFSCVQCRTDTIDQTDECFNATVAETCGDIPLGREIGCFTLMDGEKLIRDCYYGPKMKECDDDPDNCEICSESECNTKPFRSLNCRKCDSNKDKSCSDQKGDDSQFGFCFAERFSEEELACYRHEFIENGEKVVKRGCLNTIENELIKDDCKSNSNECKICHDPRCNDKVDFQKCYNCTSNENDENCATLQTPQNLPWIICPGYYDQCATSLTGIAAQDTRRSCISDPGIECPDSYCEACTSNYCNKDAYPDTRIKCHRCNETTDQTCANNLLINNKFLHYCPKYDKDRGDTCFGVIDTNGVMIRGCRTDFIQHEECIKRGENCILCTEEGCNKGPKFREPKLKCIDCEPSNLLGNCLWGVNPTKAKTCINDVGYGYNEYCFITQYGSEVARRGCLNDFPDICNDSNVSNCTKCDSDACNNANRIQQACIVCNSVTTPGCEYANPNLPATSCTDGIQEFDERWCYTMRNSDDNRVTRGCFMDLPADLKEICKDMSKKTCEVCHEWGCNKLLPPSSSNDVRFSVMVIIFGVILNLVQ</sequence>
<evidence type="ECO:0000259" key="1">
    <source>
        <dbReference type="Pfam" id="PF05444"/>
    </source>
</evidence>
<dbReference type="EMBL" id="UFQT01000086">
    <property type="protein sequence ID" value="SSX19485.1"/>
    <property type="molecule type" value="Genomic_DNA"/>
</dbReference>
<dbReference type="AlphaFoldDB" id="A0A336LNX4"/>
<reference evidence="3" key="2">
    <citation type="submission" date="2018-07" db="EMBL/GenBank/DDBJ databases">
        <authorList>
            <person name="Quirk P.G."/>
            <person name="Krulwich T.A."/>
        </authorList>
    </citation>
    <scope>NUCLEOTIDE SEQUENCE</scope>
</reference>
<dbReference type="VEuPathDB" id="VectorBase:CSON014778"/>
<dbReference type="OMA" id="SACVCDF"/>
<feature type="domain" description="DUF753" evidence="1">
    <location>
        <begin position="433"/>
        <end position="516"/>
    </location>
</feature>
<dbReference type="Pfam" id="PF05444">
    <property type="entry name" value="DUF753"/>
    <property type="match status" value="4"/>
</dbReference>
<protein>
    <submittedName>
        <fullName evidence="3">CSON014778 protein</fullName>
    </submittedName>
</protein>
<proteinExistence type="predicted"/>
<name>A0A336LNX4_CULSO</name>